<reference evidence="2 3" key="1">
    <citation type="submission" date="2018-06" db="EMBL/GenBank/DDBJ databases">
        <authorList>
            <consortium name="Pathogen Informatics"/>
            <person name="Doyle S."/>
        </authorList>
    </citation>
    <scope>NUCLEOTIDE SEQUENCE [LARGE SCALE GENOMIC DNA]</scope>
    <source>
        <strain evidence="2 3">NCTC7582</strain>
    </source>
</reference>
<proteinExistence type="predicted"/>
<evidence type="ECO:0000313" key="3">
    <source>
        <dbReference type="Proteomes" id="UP000251431"/>
    </source>
</evidence>
<dbReference type="EMBL" id="UAQE01000001">
    <property type="protein sequence ID" value="SPT95572.1"/>
    <property type="molecule type" value="Genomic_DNA"/>
</dbReference>
<keyword evidence="1" id="KW-0175">Coiled coil</keyword>
<dbReference type="RefSeq" id="WP_112116225.1">
    <property type="nucleotide sequence ID" value="NZ_UAQE01000001.1"/>
</dbReference>
<dbReference type="Proteomes" id="UP000251431">
    <property type="component" value="Unassembled WGS sequence"/>
</dbReference>
<evidence type="ECO:0000313" key="2">
    <source>
        <dbReference type="EMBL" id="SPT95572.1"/>
    </source>
</evidence>
<evidence type="ECO:0008006" key="4">
    <source>
        <dbReference type="Google" id="ProtNLM"/>
    </source>
</evidence>
<name>A0A2X0Z100_9BACI</name>
<gene>
    <name evidence="2" type="ORF">NCTC7582_00073</name>
</gene>
<protein>
    <recommendedName>
        <fullName evidence="4">Phage DNA packaging protein, Nu1 subunit of terminase</fullName>
    </recommendedName>
</protein>
<feature type="coiled-coil region" evidence="1">
    <location>
        <begin position="74"/>
        <end position="106"/>
    </location>
</feature>
<sequence length="169" mass="18903">MSKSKAKVDDLANLEIGTSEFAKLLGKTPQWIRQLTRDGVLTQCGRGKYNMAENILAYIEHVSGGKEEIGKPRYVDAKTEHEILKKEKTELQLQQLRGQLHSTEDVRLVMGDMILSAKSKLLTLPARIAGNLEGESTKTIEQTLRAEIEDALTVLVDYSPQMFVKESSE</sequence>
<evidence type="ECO:0000256" key="1">
    <source>
        <dbReference type="SAM" id="Coils"/>
    </source>
</evidence>
<organism evidence="2 3">
    <name type="scientific">Lysinibacillus capsici</name>
    <dbReference type="NCBI Taxonomy" id="2115968"/>
    <lineage>
        <taxon>Bacteria</taxon>
        <taxon>Bacillati</taxon>
        <taxon>Bacillota</taxon>
        <taxon>Bacilli</taxon>
        <taxon>Bacillales</taxon>
        <taxon>Bacillaceae</taxon>
        <taxon>Lysinibacillus</taxon>
    </lineage>
</organism>
<dbReference type="AlphaFoldDB" id="A0A2X0Z100"/>
<accession>A0A2X0Z100</accession>